<evidence type="ECO:0000256" key="1">
    <source>
        <dbReference type="SAM" id="MobiDB-lite"/>
    </source>
</evidence>
<feature type="region of interest" description="Disordered" evidence="1">
    <location>
        <begin position="43"/>
        <end position="73"/>
    </location>
</feature>
<feature type="region of interest" description="Disordered" evidence="1">
    <location>
        <begin position="1"/>
        <end position="26"/>
    </location>
</feature>
<evidence type="ECO:0000313" key="3">
    <source>
        <dbReference type="Proteomes" id="UP000266841"/>
    </source>
</evidence>
<organism evidence="2 3">
    <name type="scientific">Thalassiosira oceanica</name>
    <name type="common">Marine diatom</name>
    <dbReference type="NCBI Taxonomy" id="159749"/>
    <lineage>
        <taxon>Eukaryota</taxon>
        <taxon>Sar</taxon>
        <taxon>Stramenopiles</taxon>
        <taxon>Ochrophyta</taxon>
        <taxon>Bacillariophyta</taxon>
        <taxon>Coscinodiscophyceae</taxon>
        <taxon>Thalassiosirophycidae</taxon>
        <taxon>Thalassiosirales</taxon>
        <taxon>Thalassiosiraceae</taxon>
        <taxon>Thalassiosira</taxon>
    </lineage>
</organism>
<evidence type="ECO:0000313" key="2">
    <source>
        <dbReference type="EMBL" id="EJK45594.1"/>
    </source>
</evidence>
<gene>
    <name evidence="2" type="ORF">THAOC_35788</name>
</gene>
<proteinExistence type="predicted"/>
<name>K0R2V7_THAOC</name>
<accession>K0R2V7</accession>
<sequence>MNKTRLAEAPFGLVGDDNGPGSDGAATTESYWEYRHCYHGIRAKPKKDTPPTSLVGSCVSRPSGPGVTSRHQWSQGSGTVQLFQLLVGIPSTDTPCG</sequence>
<comment type="caution">
    <text evidence="2">The sequence shown here is derived from an EMBL/GenBank/DDBJ whole genome shotgun (WGS) entry which is preliminary data.</text>
</comment>
<dbReference type="EMBL" id="AGNL01048401">
    <property type="protein sequence ID" value="EJK45594.1"/>
    <property type="molecule type" value="Genomic_DNA"/>
</dbReference>
<keyword evidence="3" id="KW-1185">Reference proteome</keyword>
<reference evidence="2 3" key="1">
    <citation type="journal article" date="2012" name="Genome Biol.">
        <title>Genome and low-iron response of an oceanic diatom adapted to chronic iron limitation.</title>
        <authorList>
            <person name="Lommer M."/>
            <person name="Specht M."/>
            <person name="Roy A.S."/>
            <person name="Kraemer L."/>
            <person name="Andreson R."/>
            <person name="Gutowska M.A."/>
            <person name="Wolf J."/>
            <person name="Bergner S.V."/>
            <person name="Schilhabel M.B."/>
            <person name="Klostermeier U.C."/>
            <person name="Beiko R.G."/>
            <person name="Rosenstiel P."/>
            <person name="Hippler M."/>
            <person name="Laroche J."/>
        </authorList>
    </citation>
    <scope>NUCLEOTIDE SEQUENCE [LARGE SCALE GENOMIC DNA]</scope>
    <source>
        <strain evidence="2 3">CCMP1005</strain>
    </source>
</reference>
<protein>
    <submittedName>
        <fullName evidence="2">Uncharacterized protein</fullName>
    </submittedName>
</protein>
<dbReference type="Proteomes" id="UP000266841">
    <property type="component" value="Unassembled WGS sequence"/>
</dbReference>
<dbReference type="AlphaFoldDB" id="K0R2V7"/>